<dbReference type="EMBL" id="OX395133">
    <property type="protein sequence ID" value="CAI5780975.1"/>
    <property type="molecule type" value="Genomic_DNA"/>
</dbReference>
<protein>
    <submittedName>
        <fullName evidence="3">Carcinoembryonic antigen-related cell adhesion molecule 16-like</fullName>
    </submittedName>
</protein>
<dbReference type="SMART" id="SM00409">
    <property type="entry name" value="IG"/>
    <property type="match status" value="1"/>
</dbReference>
<evidence type="ECO:0000313" key="3">
    <source>
        <dbReference type="EMBL" id="CAI5780975.1"/>
    </source>
</evidence>
<dbReference type="InterPro" id="IPR036179">
    <property type="entry name" value="Ig-like_dom_sf"/>
</dbReference>
<sequence>MAVLLRALTLAALVSCLQLSDAIQIVPTPSTPRVGQTVTLSVQGIRDPTICFWFRGNRFDKGRMIFQIEAGRVVSRGGGSTDRHSLGRDCALVIQGVQSPDAGEYYFIALHGRRSGQRWEDALTQLQVSN</sequence>
<dbReference type="Gene3D" id="2.60.40.10">
    <property type="entry name" value="Immunoglobulins"/>
    <property type="match status" value="1"/>
</dbReference>
<feature type="chain" id="PRO_5041447265" evidence="1">
    <location>
        <begin position="23"/>
        <end position="130"/>
    </location>
</feature>
<accession>A0AA35KMN7</accession>
<organism evidence="3 4">
    <name type="scientific">Podarcis lilfordi</name>
    <name type="common">Lilford's wall lizard</name>
    <dbReference type="NCBI Taxonomy" id="74358"/>
    <lineage>
        <taxon>Eukaryota</taxon>
        <taxon>Metazoa</taxon>
        <taxon>Chordata</taxon>
        <taxon>Craniata</taxon>
        <taxon>Vertebrata</taxon>
        <taxon>Euteleostomi</taxon>
        <taxon>Lepidosauria</taxon>
        <taxon>Squamata</taxon>
        <taxon>Bifurcata</taxon>
        <taxon>Unidentata</taxon>
        <taxon>Episquamata</taxon>
        <taxon>Laterata</taxon>
        <taxon>Lacertibaenia</taxon>
        <taxon>Lacertidae</taxon>
        <taxon>Podarcis</taxon>
    </lineage>
</organism>
<name>A0AA35KMN7_9SAUR</name>
<dbReference type="AlphaFoldDB" id="A0AA35KMN7"/>
<evidence type="ECO:0000313" key="4">
    <source>
        <dbReference type="Proteomes" id="UP001178461"/>
    </source>
</evidence>
<dbReference type="SUPFAM" id="SSF48726">
    <property type="entry name" value="Immunoglobulin"/>
    <property type="match status" value="1"/>
</dbReference>
<evidence type="ECO:0000259" key="2">
    <source>
        <dbReference type="SMART" id="SM00409"/>
    </source>
</evidence>
<proteinExistence type="predicted"/>
<evidence type="ECO:0000256" key="1">
    <source>
        <dbReference type="SAM" id="SignalP"/>
    </source>
</evidence>
<dbReference type="InterPro" id="IPR013783">
    <property type="entry name" value="Ig-like_fold"/>
</dbReference>
<reference evidence="3" key="1">
    <citation type="submission" date="2022-12" db="EMBL/GenBank/DDBJ databases">
        <authorList>
            <person name="Alioto T."/>
            <person name="Alioto T."/>
            <person name="Gomez Garrido J."/>
        </authorList>
    </citation>
    <scope>NUCLEOTIDE SEQUENCE</scope>
</reference>
<keyword evidence="4" id="KW-1185">Reference proteome</keyword>
<feature type="signal peptide" evidence="1">
    <location>
        <begin position="1"/>
        <end position="22"/>
    </location>
</feature>
<dbReference type="InterPro" id="IPR003599">
    <property type="entry name" value="Ig_sub"/>
</dbReference>
<dbReference type="Proteomes" id="UP001178461">
    <property type="component" value="Chromosome 8"/>
</dbReference>
<gene>
    <name evidence="3" type="ORF">PODLI_1B008450</name>
</gene>
<keyword evidence="1" id="KW-0732">Signal</keyword>
<feature type="domain" description="Immunoglobulin" evidence="2">
    <location>
        <begin position="27"/>
        <end position="127"/>
    </location>
</feature>